<dbReference type="PANTHER" id="PTHR48051">
    <property type="match status" value="1"/>
</dbReference>
<dbReference type="InterPro" id="IPR018337">
    <property type="entry name" value="Cell_wall/Cho-bd_repeat"/>
</dbReference>
<feature type="signal peptide" evidence="4">
    <location>
        <begin position="1"/>
        <end position="25"/>
    </location>
</feature>
<dbReference type="GO" id="GO:0005737">
    <property type="term" value="C:cytoplasm"/>
    <property type="evidence" value="ECO:0007669"/>
    <property type="project" value="TreeGrafter"/>
</dbReference>
<dbReference type="PROSITE" id="PS51450">
    <property type="entry name" value="LRR"/>
    <property type="match status" value="1"/>
</dbReference>
<keyword evidence="1" id="KW-0433">Leucine-rich repeat</keyword>
<dbReference type="SMART" id="SM00369">
    <property type="entry name" value="LRR_TYP"/>
    <property type="match status" value="2"/>
</dbReference>
<evidence type="ECO:0000256" key="1">
    <source>
        <dbReference type="ARBA" id="ARBA00022614"/>
    </source>
</evidence>
<keyword evidence="2" id="KW-0677">Repeat</keyword>
<evidence type="ECO:0000313" key="5">
    <source>
        <dbReference type="EMBL" id="SFD41058.1"/>
    </source>
</evidence>
<keyword evidence="4" id="KW-0732">Signal</keyword>
<evidence type="ECO:0000313" key="6">
    <source>
        <dbReference type="Proteomes" id="UP000199263"/>
    </source>
</evidence>
<dbReference type="PROSITE" id="PS51170">
    <property type="entry name" value="CW"/>
    <property type="match status" value="4"/>
</dbReference>
<dbReference type="Proteomes" id="UP000199263">
    <property type="component" value="Unassembled WGS sequence"/>
</dbReference>
<dbReference type="Gene3D" id="3.80.10.10">
    <property type="entry name" value="Ribonuclease Inhibitor"/>
    <property type="match status" value="1"/>
</dbReference>
<evidence type="ECO:0000256" key="4">
    <source>
        <dbReference type="SAM" id="SignalP"/>
    </source>
</evidence>
<evidence type="ECO:0000256" key="2">
    <source>
        <dbReference type="ARBA" id="ARBA00022737"/>
    </source>
</evidence>
<feature type="repeat" description="Cell wall-binding" evidence="3">
    <location>
        <begin position="219"/>
        <end position="238"/>
    </location>
</feature>
<reference evidence="5 6" key="1">
    <citation type="submission" date="2016-10" db="EMBL/GenBank/DDBJ databases">
        <authorList>
            <person name="de Groot N.N."/>
        </authorList>
    </citation>
    <scope>NUCLEOTIDE SEQUENCE [LARGE SCALE GENOMIC DNA]</scope>
    <source>
        <strain evidence="5 6">DSM 12992</strain>
    </source>
</reference>
<name>A0A1I1S8X2_9CLOT</name>
<evidence type="ECO:0000256" key="3">
    <source>
        <dbReference type="PROSITE-ProRule" id="PRU00591"/>
    </source>
</evidence>
<dbReference type="RefSeq" id="WP_090094373.1">
    <property type="nucleotide sequence ID" value="NZ_FOMG01000043.1"/>
</dbReference>
<organism evidence="5 6">
    <name type="scientific">Clostridium uliginosum</name>
    <dbReference type="NCBI Taxonomy" id="119641"/>
    <lineage>
        <taxon>Bacteria</taxon>
        <taxon>Bacillati</taxon>
        <taxon>Bacillota</taxon>
        <taxon>Clostridia</taxon>
        <taxon>Eubacteriales</taxon>
        <taxon>Clostridiaceae</taxon>
        <taxon>Clostridium</taxon>
    </lineage>
</organism>
<dbReference type="EMBL" id="FOMG01000043">
    <property type="protein sequence ID" value="SFD41058.1"/>
    <property type="molecule type" value="Genomic_DNA"/>
</dbReference>
<dbReference type="SUPFAM" id="SSF69360">
    <property type="entry name" value="Cell wall binding repeat"/>
    <property type="match status" value="1"/>
</dbReference>
<dbReference type="InterPro" id="IPR050216">
    <property type="entry name" value="LRR_domain-containing"/>
</dbReference>
<dbReference type="STRING" id="119641.SAMN05421842_14312"/>
<feature type="repeat" description="Cell wall-binding" evidence="3">
    <location>
        <begin position="239"/>
        <end position="258"/>
    </location>
</feature>
<dbReference type="AlphaFoldDB" id="A0A1I1S8X2"/>
<feature type="repeat" description="Cell wall-binding" evidence="3">
    <location>
        <begin position="279"/>
        <end position="298"/>
    </location>
</feature>
<keyword evidence="6" id="KW-1185">Reference proteome</keyword>
<dbReference type="SUPFAM" id="SSF52058">
    <property type="entry name" value="L domain-like"/>
    <property type="match status" value="1"/>
</dbReference>
<dbReference type="PANTHER" id="PTHR48051:SF54">
    <property type="entry name" value="LEUCINE-RICH REPEAT-CONTAINING PROTEIN"/>
    <property type="match status" value="1"/>
</dbReference>
<gene>
    <name evidence="5" type="ORF">SAMN05421842_14312</name>
</gene>
<dbReference type="InterPro" id="IPR003591">
    <property type="entry name" value="Leu-rich_rpt_typical-subtyp"/>
</dbReference>
<accession>A0A1I1S8X2</accession>
<dbReference type="InterPro" id="IPR032675">
    <property type="entry name" value="LRR_dom_sf"/>
</dbReference>
<feature type="repeat" description="Cell wall-binding" evidence="3">
    <location>
        <begin position="259"/>
        <end position="278"/>
    </location>
</feature>
<dbReference type="OrthoDB" id="1938239at2"/>
<feature type="chain" id="PRO_5011481160" evidence="4">
    <location>
        <begin position="26"/>
        <end position="491"/>
    </location>
</feature>
<dbReference type="Pfam" id="PF19127">
    <property type="entry name" value="Choline_bind_3"/>
    <property type="match status" value="3"/>
</dbReference>
<dbReference type="Gene3D" id="2.10.270.10">
    <property type="entry name" value="Cholin Binding"/>
    <property type="match status" value="3"/>
</dbReference>
<dbReference type="InterPro" id="IPR025875">
    <property type="entry name" value="Leu-rich_rpt_4"/>
</dbReference>
<protein>
    <submittedName>
        <fullName evidence="5">Glucan-binding domain-containing protein (YG repeat)</fullName>
    </submittedName>
</protein>
<dbReference type="Pfam" id="PF12799">
    <property type="entry name" value="LRR_4"/>
    <property type="match status" value="1"/>
</dbReference>
<sequence>MNKSIIKIGAIALLIICSNSIPTFAYEKNVNADVKISNQDEFQAEDNWLNREVAAQLNKDLKDITEQDFLSIKRIDLHYKKIEGEIPKSIGLLKNLEYLNLDYCRLTKVPENILELKKLTYLDLGDNKFRDLPEEFEKKIIKGEYPYVDVEGKELTLKEDWYFLKGKWFHMDSRGDKLTGLQEIDGKAYRFSEDGSLKTGWDQVDGKWHYYDKAGSTLKNAWKLINGKWYYFNEKEEMQTGLVTIKSNKYYLNENGEMFTGWKVIDGKSYFFDGYGVMKHGWLEIGDEKYYFDDNGVMAAGQEVVIDGKKYKFYAEGTLAKNMWVDNYTYVQPNGEVANTYYNYSHSNTQYNAFKYMTDVNNQVSVHNTAISLHNGVQSNNCVYFLSEILRRNSVALPSQTCNTYQLERELQSRGFVASYDFTQLKPGDIIFTNGYTHVYMFMCWKNSEYAYIVDNQREKFENNILHIRNVLYDDSQYDTDRATHFYYYPY</sequence>
<dbReference type="InterPro" id="IPR001611">
    <property type="entry name" value="Leu-rich_rpt"/>
</dbReference>
<proteinExistence type="predicted"/>